<dbReference type="GO" id="GO:0005886">
    <property type="term" value="C:plasma membrane"/>
    <property type="evidence" value="ECO:0007669"/>
    <property type="project" value="UniProtKB-SubCell"/>
</dbReference>
<dbReference type="Pfam" id="PF09815">
    <property type="entry name" value="XK-related"/>
    <property type="match status" value="2"/>
</dbReference>
<comment type="similarity">
    <text evidence="2 7">Belongs to the XK family.</text>
</comment>
<name>A0A183UM75_TOXCA</name>
<dbReference type="PANTHER" id="PTHR16024">
    <property type="entry name" value="XK-RELATED PROTEIN"/>
    <property type="match status" value="1"/>
</dbReference>
<dbReference type="WBParaSite" id="TCNE_0000959501-mRNA-1">
    <property type="protein sequence ID" value="TCNE_0000959501-mRNA-1"/>
    <property type="gene ID" value="TCNE_0000959501"/>
</dbReference>
<reference evidence="10" key="1">
    <citation type="submission" date="2016-06" db="UniProtKB">
        <authorList>
            <consortium name="WormBaseParasite"/>
        </authorList>
    </citation>
    <scope>IDENTIFICATION</scope>
</reference>
<feature type="transmembrane region" description="Helical" evidence="7">
    <location>
        <begin position="142"/>
        <end position="160"/>
    </location>
</feature>
<dbReference type="GO" id="GO:0070782">
    <property type="term" value="P:phosphatidylserine exposure on apoptotic cell surface"/>
    <property type="evidence" value="ECO:0007669"/>
    <property type="project" value="TreeGrafter"/>
</dbReference>
<proteinExistence type="inferred from homology"/>
<feature type="transmembrane region" description="Helical" evidence="7">
    <location>
        <begin position="346"/>
        <end position="366"/>
    </location>
</feature>
<evidence type="ECO:0000256" key="5">
    <source>
        <dbReference type="ARBA" id="ARBA00022989"/>
    </source>
</evidence>
<feature type="transmembrane region" description="Helical" evidence="7">
    <location>
        <begin position="230"/>
        <end position="251"/>
    </location>
</feature>
<sequence length="410" mass="47430">MVAYRRIVRTMQQMMAHLQQNAEIKEDGKVFYRLVLYVTGDSAEVTEIDESDRLPRLLVVRRFDILCFVFSAVSYALDVVCDALTAYIHFQANRFWTFLFISLLTVLPSIALNIISFVWWLDDAVARRRDMRQQVITCSRALMLRCLACIFQLGPIVWYVDAVIAAVRFRSCNSDRARRYFYCRMVEADRDASLLRFFEAFLESGPQLLVQGVVLAHSFWLLHPSEGIPLWMYFQTISVVMSLLSICWSVSIQHRSLRIARPDKLNLTPFETFLQHVDSEPGYVPLEFGLLLICAAVHLFTPFNMAEGPTRWRYTVAYVMETAENTVVAYLLLNCDDFAYPYKRSIISVALSVFVCGIGVMLLYYWRWHPTKRVSENDSSGRIFIEQGFSETEDIQTTALSENLKYIDSD</sequence>
<comment type="subcellular location">
    <subcellularLocation>
        <location evidence="1">Cell membrane</location>
        <topology evidence="1">Multi-pass membrane protein</topology>
    </subcellularLocation>
    <subcellularLocation>
        <location evidence="7">Membrane</location>
        <topology evidence="7">Multi-pass membrane protein</topology>
    </subcellularLocation>
</comment>
<evidence type="ECO:0000256" key="1">
    <source>
        <dbReference type="ARBA" id="ARBA00004651"/>
    </source>
</evidence>
<keyword evidence="6 7" id="KW-0472">Membrane</keyword>
<evidence type="ECO:0000313" key="10">
    <source>
        <dbReference type="WBParaSite" id="TCNE_0000959501-mRNA-1"/>
    </source>
</evidence>
<accession>A0A183UM75</accession>
<evidence type="ECO:0000313" key="9">
    <source>
        <dbReference type="Proteomes" id="UP000050794"/>
    </source>
</evidence>
<dbReference type="EMBL" id="UYWY01020221">
    <property type="protein sequence ID" value="VDM40916.1"/>
    <property type="molecule type" value="Genomic_DNA"/>
</dbReference>
<reference evidence="8 9" key="2">
    <citation type="submission" date="2018-11" db="EMBL/GenBank/DDBJ databases">
        <authorList>
            <consortium name="Pathogen Informatics"/>
        </authorList>
    </citation>
    <scope>NUCLEOTIDE SEQUENCE [LARGE SCALE GENOMIC DNA]</scope>
</reference>
<evidence type="ECO:0000256" key="7">
    <source>
        <dbReference type="RuleBase" id="RU910716"/>
    </source>
</evidence>
<evidence type="ECO:0000313" key="8">
    <source>
        <dbReference type="EMBL" id="VDM40916.1"/>
    </source>
</evidence>
<dbReference type="GO" id="GO:0043652">
    <property type="term" value="P:engulfment of apoptotic cell"/>
    <property type="evidence" value="ECO:0007669"/>
    <property type="project" value="TreeGrafter"/>
</dbReference>
<evidence type="ECO:0000256" key="2">
    <source>
        <dbReference type="ARBA" id="ARBA00008789"/>
    </source>
</evidence>
<dbReference type="GO" id="GO:1902742">
    <property type="term" value="P:apoptotic process involved in development"/>
    <property type="evidence" value="ECO:0007669"/>
    <property type="project" value="TreeGrafter"/>
</dbReference>
<feature type="transmembrane region" description="Helical" evidence="7">
    <location>
        <begin position="63"/>
        <end position="89"/>
    </location>
</feature>
<keyword evidence="5 7" id="KW-1133">Transmembrane helix</keyword>
<evidence type="ECO:0000256" key="6">
    <source>
        <dbReference type="ARBA" id="ARBA00023136"/>
    </source>
</evidence>
<keyword evidence="3" id="KW-1003">Cell membrane</keyword>
<dbReference type="InterPro" id="IPR050895">
    <property type="entry name" value="XK-related_scramblase"/>
</dbReference>
<evidence type="ECO:0000256" key="4">
    <source>
        <dbReference type="ARBA" id="ARBA00022692"/>
    </source>
</evidence>
<protein>
    <recommendedName>
        <fullName evidence="7">XK-related protein</fullName>
    </recommendedName>
</protein>
<dbReference type="PANTHER" id="PTHR16024:SF6">
    <property type="entry name" value="XK-RELATED PROTEIN"/>
    <property type="match status" value="1"/>
</dbReference>
<evidence type="ECO:0000256" key="3">
    <source>
        <dbReference type="ARBA" id="ARBA00022475"/>
    </source>
</evidence>
<gene>
    <name evidence="8" type="ORF">TCNE_LOCUS9595</name>
</gene>
<dbReference type="AlphaFoldDB" id="A0A183UM75"/>
<dbReference type="Proteomes" id="UP000050794">
    <property type="component" value="Unassembled WGS sequence"/>
</dbReference>
<feature type="transmembrane region" description="Helical" evidence="7">
    <location>
        <begin position="95"/>
        <end position="121"/>
    </location>
</feature>
<keyword evidence="4 7" id="KW-0812">Transmembrane</keyword>
<organism evidence="9 10">
    <name type="scientific">Toxocara canis</name>
    <name type="common">Canine roundworm</name>
    <dbReference type="NCBI Taxonomy" id="6265"/>
    <lineage>
        <taxon>Eukaryota</taxon>
        <taxon>Metazoa</taxon>
        <taxon>Ecdysozoa</taxon>
        <taxon>Nematoda</taxon>
        <taxon>Chromadorea</taxon>
        <taxon>Rhabditida</taxon>
        <taxon>Spirurina</taxon>
        <taxon>Ascaridomorpha</taxon>
        <taxon>Ascaridoidea</taxon>
        <taxon>Toxocaridae</taxon>
        <taxon>Toxocara</taxon>
    </lineage>
</organism>
<dbReference type="InterPro" id="IPR018629">
    <property type="entry name" value="XK-rel"/>
</dbReference>
<keyword evidence="9" id="KW-1185">Reference proteome</keyword>